<dbReference type="InterPro" id="IPR003661">
    <property type="entry name" value="HisK_dim/P_dom"/>
</dbReference>
<dbReference type="Gene3D" id="3.30.450.20">
    <property type="entry name" value="PAS domain"/>
    <property type="match status" value="3"/>
</dbReference>
<dbReference type="Pfam" id="PF02518">
    <property type="entry name" value="HATPase_c"/>
    <property type="match status" value="1"/>
</dbReference>
<evidence type="ECO:0000259" key="8">
    <source>
        <dbReference type="PROSITE" id="PS50113"/>
    </source>
</evidence>
<dbReference type="PROSITE" id="PS50109">
    <property type="entry name" value="HIS_KIN"/>
    <property type="match status" value="1"/>
</dbReference>
<dbReference type="InterPro" id="IPR004358">
    <property type="entry name" value="Sig_transdc_His_kin-like_C"/>
</dbReference>
<dbReference type="Pfam" id="PF08447">
    <property type="entry name" value="PAS_3"/>
    <property type="match status" value="1"/>
</dbReference>
<dbReference type="RefSeq" id="WP_125424066.1">
    <property type="nucleotide sequence ID" value="NZ_RWIT01000017.1"/>
</dbReference>
<evidence type="ECO:0000256" key="1">
    <source>
        <dbReference type="ARBA" id="ARBA00000085"/>
    </source>
</evidence>
<dbReference type="Gene3D" id="3.30.565.10">
    <property type="entry name" value="Histidine kinase-like ATPase, C-terminal domain"/>
    <property type="match status" value="1"/>
</dbReference>
<accession>A0A428KEQ7</accession>
<dbReference type="AlphaFoldDB" id="A0A428KEQ7"/>
<keyword evidence="3" id="KW-0597">Phosphoprotein</keyword>
<feature type="domain" description="PAS" evidence="7">
    <location>
        <begin position="126"/>
        <end position="199"/>
    </location>
</feature>
<dbReference type="InterPro" id="IPR000014">
    <property type="entry name" value="PAS"/>
</dbReference>
<dbReference type="CDD" id="cd00130">
    <property type="entry name" value="PAS"/>
    <property type="match status" value="3"/>
</dbReference>
<keyword evidence="10" id="KW-1185">Reference proteome</keyword>
<evidence type="ECO:0000256" key="3">
    <source>
        <dbReference type="ARBA" id="ARBA00022553"/>
    </source>
</evidence>
<dbReference type="InterPro" id="IPR036890">
    <property type="entry name" value="HATPase_C_sf"/>
</dbReference>
<dbReference type="PANTHER" id="PTHR43304">
    <property type="entry name" value="PHYTOCHROME-LIKE PROTEIN CPH1"/>
    <property type="match status" value="1"/>
</dbReference>
<dbReference type="SMART" id="SM00091">
    <property type="entry name" value="PAS"/>
    <property type="match status" value="3"/>
</dbReference>
<dbReference type="InterPro" id="IPR005467">
    <property type="entry name" value="His_kinase_dom"/>
</dbReference>
<dbReference type="Pfam" id="PF08448">
    <property type="entry name" value="PAS_4"/>
    <property type="match status" value="2"/>
</dbReference>
<name>A0A428KEQ7_9BACT</name>
<evidence type="ECO:0000256" key="4">
    <source>
        <dbReference type="ARBA" id="ARBA00022679"/>
    </source>
</evidence>
<dbReference type="SUPFAM" id="SSF47384">
    <property type="entry name" value="Homodimeric domain of signal transducing histidine kinase"/>
    <property type="match status" value="1"/>
</dbReference>
<evidence type="ECO:0000256" key="5">
    <source>
        <dbReference type="ARBA" id="ARBA00022777"/>
    </source>
</evidence>
<dbReference type="Gene3D" id="1.10.287.130">
    <property type="match status" value="1"/>
</dbReference>
<reference evidence="9 10" key="1">
    <citation type="submission" date="2018-12" db="EMBL/GenBank/DDBJ databases">
        <authorList>
            <person name="Feng G."/>
            <person name="Zhu H."/>
        </authorList>
    </citation>
    <scope>NUCLEOTIDE SEQUENCE [LARGE SCALE GENOMIC DNA]</scope>
    <source>
        <strain evidence="9 10">KCTC 12533</strain>
    </source>
</reference>
<dbReference type="CDD" id="cd00082">
    <property type="entry name" value="HisKA"/>
    <property type="match status" value="1"/>
</dbReference>
<keyword evidence="5" id="KW-0418">Kinase</keyword>
<dbReference type="InterPro" id="IPR013655">
    <property type="entry name" value="PAS_fold_3"/>
</dbReference>
<dbReference type="PROSITE" id="PS50112">
    <property type="entry name" value="PAS"/>
    <property type="match status" value="1"/>
</dbReference>
<dbReference type="InterPro" id="IPR035965">
    <property type="entry name" value="PAS-like_dom_sf"/>
</dbReference>
<evidence type="ECO:0000259" key="7">
    <source>
        <dbReference type="PROSITE" id="PS50112"/>
    </source>
</evidence>
<dbReference type="NCBIfam" id="TIGR00229">
    <property type="entry name" value="sensory_box"/>
    <property type="match status" value="1"/>
</dbReference>
<dbReference type="InterPro" id="IPR013656">
    <property type="entry name" value="PAS_4"/>
</dbReference>
<dbReference type="SUPFAM" id="SSF55785">
    <property type="entry name" value="PYP-like sensor domain (PAS domain)"/>
    <property type="match status" value="3"/>
</dbReference>
<dbReference type="InterPro" id="IPR000700">
    <property type="entry name" value="PAS-assoc_C"/>
</dbReference>
<dbReference type="Proteomes" id="UP000273500">
    <property type="component" value="Unassembled WGS sequence"/>
</dbReference>
<dbReference type="EC" id="2.7.13.3" evidence="2"/>
<dbReference type="SMART" id="SM00387">
    <property type="entry name" value="HATPase_c"/>
    <property type="match status" value="1"/>
</dbReference>
<keyword evidence="4" id="KW-0808">Transferase</keyword>
<feature type="domain" description="PAC" evidence="8">
    <location>
        <begin position="330"/>
        <end position="382"/>
    </location>
</feature>
<evidence type="ECO:0000259" key="6">
    <source>
        <dbReference type="PROSITE" id="PS50109"/>
    </source>
</evidence>
<evidence type="ECO:0000256" key="2">
    <source>
        <dbReference type="ARBA" id="ARBA00012438"/>
    </source>
</evidence>
<organism evidence="9 10">
    <name type="scientific">Hymenobacter rigui</name>
    <dbReference type="NCBI Taxonomy" id="334424"/>
    <lineage>
        <taxon>Bacteria</taxon>
        <taxon>Pseudomonadati</taxon>
        <taxon>Bacteroidota</taxon>
        <taxon>Cytophagia</taxon>
        <taxon>Cytophagales</taxon>
        <taxon>Hymenobacteraceae</taxon>
        <taxon>Hymenobacter</taxon>
    </lineage>
</organism>
<evidence type="ECO:0000313" key="9">
    <source>
        <dbReference type="EMBL" id="RSK44957.1"/>
    </source>
</evidence>
<comment type="caution">
    <text evidence="9">The sequence shown here is derived from an EMBL/GenBank/DDBJ whole genome shotgun (WGS) entry which is preliminary data.</text>
</comment>
<feature type="domain" description="Histidine kinase" evidence="6">
    <location>
        <begin position="400"/>
        <end position="610"/>
    </location>
</feature>
<dbReference type="PRINTS" id="PR00344">
    <property type="entry name" value="BCTRLSENSOR"/>
</dbReference>
<dbReference type="SUPFAM" id="SSF55874">
    <property type="entry name" value="ATPase domain of HSP90 chaperone/DNA topoisomerase II/histidine kinase"/>
    <property type="match status" value="1"/>
</dbReference>
<comment type="catalytic activity">
    <reaction evidence="1">
        <text>ATP + protein L-histidine = ADP + protein N-phospho-L-histidine.</text>
        <dbReference type="EC" id="2.7.13.3"/>
    </reaction>
</comment>
<dbReference type="PANTHER" id="PTHR43304:SF1">
    <property type="entry name" value="PAC DOMAIN-CONTAINING PROTEIN"/>
    <property type="match status" value="1"/>
</dbReference>
<dbReference type="PROSITE" id="PS50113">
    <property type="entry name" value="PAC"/>
    <property type="match status" value="1"/>
</dbReference>
<dbReference type="InterPro" id="IPR036097">
    <property type="entry name" value="HisK_dim/P_sf"/>
</dbReference>
<dbReference type="GO" id="GO:0000155">
    <property type="term" value="F:phosphorelay sensor kinase activity"/>
    <property type="evidence" value="ECO:0007669"/>
    <property type="project" value="InterPro"/>
</dbReference>
<sequence>MIPTATLPEQAQFHMNPRAVVVLDADGNLLRVTAGFAGLVQRPASELLHTNLAELLPGPETRLLPQLLREALSGRPVDFTAELPLQRGTITVLLLPRPAAAGQPAGLYGVAQPVGPEAATQLLLERQRQLATILDTTADVVFVLGVDDGQYRFLYVNHAFETTTGLPTGQVVGRLVTEIIPEPALGEVVQYYQQAVATRQTVTWQETSEYPNGRKTGEVSVTPVFGADGSCQLVGTVHDLTRQKEAEARLEASNERFHYALKATTDAVYDWNIAADTLYWGEGFEALFGHRLAQNPAPFHKWGDYVAPAEYARVVAGLRHAAFETSNVFWQERYCFQRADGSWAAVFDRGYILRDEQGRAFRMIGAMQDVSVQKEAEEQQRLLLKRLEKQNADLQQFTYIVSHNLRAPLANSLGYATLLGKVDKNSSVFEESLRHLHTSLQLLDAVVADVSSILSVRDQQGSLRPESVVLAEVCQQALQSLETQLAACGGQVLCYIPEHLAVMGSRAYFHSIFHNLLSNAIKYRADARPLRINIDATRQPDGRMQIRVEDNGQGFDPERGDVFQLYRRFHPDTPGRGIGLYLVKTHVESMNGHISVRSAVDAGTQFTLLF</sequence>
<evidence type="ECO:0000313" key="10">
    <source>
        <dbReference type="Proteomes" id="UP000273500"/>
    </source>
</evidence>
<proteinExistence type="predicted"/>
<dbReference type="EMBL" id="RWIT01000017">
    <property type="protein sequence ID" value="RSK44957.1"/>
    <property type="molecule type" value="Genomic_DNA"/>
</dbReference>
<dbReference type="InterPro" id="IPR052162">
    <property type="entry name" value="Sensor_kinase/Photoreceptor"/>
</dbReference>
<dbReference type="InterPro" id="IPR003594">
    <property type="entry name" value="HATPase_dom"/>
</dbReference>
<protein>
    <recommendedName>
        <fullName evidence="2">histidine kinase</fullName>
        <ecNumber evidence="2">2.7.13.3</ecNumber>
    </recommendedName>
</protein>
<dbReference type="OrthoDB" id="9766459at2"/>
<gene>
    <name evidence="9" type="ORF">EI291_20050</name>
</gene>